<dbReference type="ESTHER" id="horvd-f2d3n4">
    <property type="family name" value="Duf_1350"/>
</dbReference>
<reference evidence="2" key="1">
    <citation type="journal article" date="2011" name="Plant Physiol.">
        <title>Comprehensive sequence analysis of 24,783 barley full-length cDNAs derived from 12 clone libraries.</title>
        <authorList>
            <person name="Matsumoto T."/>
            <person name="Tanaka T."/>
            <person name="Sakai H."/>
            <person name="Amano N."/>
            <person name="Kanamori H."/>
            <person name="Kurita K."/>
            <person name="Kikuta A."/>
            <person name="Kamiya K."/>
            <person name="Yamamoto M."/>
            <person name="Ikawa H."/>
            <person name="Fujii N."/>
            <person name="Hori K."/>
            <person name="Itoh T."/>
            <person name="Sato K."/>
        </authorList>
    </citation>
    <scope>NUCLEOTIDE SEQUENCE</scope>
    <source>
        <tissue evidence="2">Leaf</tissue>
        <tissue evidence="3">Shoot and root</tissue>
    </source>
</reference>
<keyword evidence="5" id="KW-1185">Reference proteome</keyword>
<dbReference type="AlphaFoldDB" id="F2D3N4"/>
<gene>
    <name evidence="4" type="primary">LOC123397607</name>
</gene>
<evidence type="ECO:0000313" key="3">
    <source>
        <dbReference type="EMBL" id="BAJ97203.1"/>
    </source>
</evidence>
<dbReference type="RefSeq" id="XP_044948076.1">
    <property type="nucleotide sequence ID" value="XM_045092141.1"/>
</dbReference>
<dbReference type="GeneID" id="123397607"/>
<dbReference type="InterPro" id="IPR010765">
    <property type="entry name" value="DUF1350"/>
</dbReference>
<dbReference type="EMBL" id="AK366000">
    <property type="protein sequence ID" value="BAJ97203.1"/>
    <property type="molecule type" value="mRNA"/>
</dbReference>
<reference evidence="5" key="2">
    <citation type="journal article" date="2012" name="Nature">
        <title>A physical, genetic and functional sequence assembly of the barley genome.</title>
        <authorList>
            <consortium name="The International Barley Genome Sequencing Consortium"/>
            <person name="Mayer K.F."/>
            <person name="Waugh R."/>
            <person name="Brown J.W."/>
            <person name="Schulman A."/>
            <person name="Langridge P."/>
            <person name="Platzer M."/>
            <person name="Fincher G.B."/>
            <person name="Muehlbauer G.J."/>
            <person name="Sato K."/>
            <person name="Close T.J."/>
            <person name="Wise R.P."/>
            <person name="Stein N."/>
        </authorList>
    </citation>
    <scope>NUCLEOTIDE SEQUENCE [LARGE SCALE GENOMIC DNA]</scope>
    <source>
        <strain evidence="5">cv. Morex</strain>
    </source>
</reference>
<dbReference type="PANTHER" id="PTHR34127:SF3">
    <property type="entry name" value="INITIATION FACTOR 4F SUBUNIT (DUF1350)"/>
    <property type="match status" value="1"/>
</dbReference>
<proteinExistence type="evidence at transcript level"/>
<dbReference type="Gramene" id="HORVU.MOREX.r3.5HG0481010.2">
    <property type="protein sequence ID" value="HORVU.MOREX.r3.5HG0481010.2"/>
    <property type="gene ID" value="HORVU.MOREX.r3.5HG0481010"/>
</dbReference>
<dbReference type="EnsemblPlants" id="HORVU.MOREX.r3.5HG0481010.1">
    <property type="protein sequence ID" value="HORVU.MOREX.r3.5HG0481010.1"/>
    <property type="gene ID" value="HORVU.MOREX.r3.5HG0481010"/>
</dbReference>
<evidence type="ECO:0000313" key="2">
    <source>
        <dbReference type="EMBL" id="BAJ89705.1"/>
    </source>
</evidence>
<evidence type="ECO:0000256" key="1">
    <source>
        <dbReference type="SAM" id="MobiDB-lite"/>
    </source>
</evidence>
<evidence type="ECO:0000313" key="4">
    <source>
        <dbReference type="EnsemblPlants" id="HORVU.MOREX.r3.5HG0481010.1"/>
    </source>
</evidence>
<dbReference type="EMBL" id="AK358492">
    <property type="protein sequence ID" value="BAJ89705.1"/>
    <property type="molecule type" value="mRNA"/>
</dbReference>
<feature type="region of interest" description="Disordered" evidence="1">
    <location>
        <begin position="18"/>
        <end position="42"/>
    </location>
</feature>
<dbReference type="Gramene" id="HORVU.MOREX.r3.5HG0481010.1">
    <property type="protein sequence ID" value="HORVU.MOREX.r3.5HG0481010.1"/>
    <property type="gene ID" value="HORVU.MOREX.r3.5HG0481010"/>
</dbReference>
<dbReference type="OrthoDB" id="3980at2759"/>
<dbReference type="EnsemblPlants" id="HORVU.MOREX.r3.5HG0481010.2">
    <property type="protein sequence ID" value="HORVU.MOREX.r3.5HG0481010.2"/>
    <property type="gene ID" value="HORVU.MOREX.r3.5HG0481010"/>
</dbReference>
<name>F2D3N4_HORVV</name>
<sequence length="397" mass="42426">MAATTAASASAAAAAHLLTSPPVASPRPIPRRRRRTEAARGLSCRASLGPDAPLTALAAAPGPSPARGRTYLRAHSCLLFPPPRGARPLAVVKFLGGAFIGAAPEATYGYLLELLAQEGFLVVCVPYNVTFDHAAAAREVFERFHGCYDALRASGLPEAGLSALDIAGLPLYSVGHSNGALLQLLVGSYFSEKIPKANAIVSFNNRPASEAVPYFEQIGPLISQLTPMMETSPVYSVARDASGNAWKALFDLAGGLIREYDQEAMVSVSKFVDQLPLVMNQVTEGVSEFKPTPPENREFCKNSYSVPNTLLVKFSVDAIDDTEIIEDILIPRVDSIGGQIKKVVLSGTHLTPCVQDVKWQVGSEYTPADALAQGLKSLALNETRVLSRTIADYFRSL</sequence>
<protein>
    <submittedName>
        <fullName evidence="2">Predicted protein</fullName>
    </submittedName>
</protein>
<dbReference type="SUPFAM" id="SSF53474">
    <property type="entry name" value="alpha/beta-Hydrolases"/>
    <property type="match status" value="1"/>
</dbReference>
<reference evidence="4" key="4">
    <citation type="submission" date="2022-01" db="UniProtKB">
        <authorList>
            <consortium name="EnsemblPlants"/>
        </authorList>
    </citation>
    <scope>IDENTIFICATION</scope>
    <source>
        <strain evidence="4">subsp. vulgare</strain>
    </source>
</reference>
<reference evidence="4" key="3">
    <citation type="submission" date="2020-10" db="EMBL/GenBank/DDBJ databases">
        <authorList>
            <person name="Scholz U."/>
            <person name="Mascher M."/>
            <person name="Fiebig A."/>
        </authorList>
    </citation>
    <scope>NUCLEOTIDE SEQUENCE [LARGE SCALE GENOMIC DNA]</scope>
    <source>
        <strain evidence="4">cv. Morex</strain>
    </source>
</reference>
<dbReference type="KEGG" id="hvg:123397607"/>
<dbReference type="Proteomes" id="UP000011116">
    <property type="component" value="Chromosome 5H"/>
</dbReference>
<dbReference type="PANTHER" id="PTHR34127">
    <property type="entry name" value="OS04G0405600 PROTEIN"/>
    <property type="match status" value="1"/>
</dbReference>
<dbReference type="InterPro" id="IPR029058">
    <property type="entry name" value="AB_hydrolase_fold"/>
</dbReference>
<dbReference type="Gramene" id="HORVU.MOREX.r2.5HG0398680.1">
    <property type="protein sequence ID" value="HORVU.MOREX.r2.5HG0398680.1"/>
    <property type="gene ID" value="HORVU.MOREX.r2.5HG0398680"/>
</dbReference>
<dbReference type="Pfam" id="PF07082">
    <property type="entry name" value="DUF1350"/>
    <property type="match status" value="2"/>
</dbReference>
<organism evidence="2">
    <name type="scientific">Hordeum vulgare subsp. vulgare</name>
    <name type="common">Domesticated barley</name>
    <dbReference type="NCBI Taxonomy" id="112509"/>
    <lineage>
        <taxon>Eukaryota</taxon>
        <taxon>Viridiplantae</taxon>
        <taxon>Streptophyta</taxon>
        <taxon>Embryophyta</taxon>
        <taxon>Tracheophyta</taxon>
        <taxon>Spermatophyta</taxon>
        <taxon>Magnoliopsida</taxon>
        <taxon>Liliopsida</taxon>
        <taxon>Poales</taxon>
        <taxon>Poaceae</taxon>
        <taxon>BOP clade</taxon>
        <taxon>Pooideae</taxon>
        <taxon>Triticodae</taxon>
        <taxon>Triticeae</taxon>
        <taxon>Hordeinae</taxon>
        <taxon>Hordeum</taxon>
    </lineage>
</organism>
<accession>F2D3N4</accession>
<dbReference type="Gene3D" id="3.40.50.1820">
    <property type="entry name" value="alpha/beta hydrolase"/>
    <property type="match status" value="1"/>
</dbReference>
<evidence type="ECO:0000313" key="5">
    <source>
        <dbReference type="Proteomes" id="UP000011116"/>
    </source>
</evidence>